<keyword evidence="2" id="KW-1185">Reference proteome</keyword>
<sequence>MKIVATPRCKKIVEVLGIKDFTVNKNPDEEEGDLAILMSESKTKMDSYILKLNSYCQIRRSLLELYYFLFDKLEYLQSENINDRIDKYLKESDIASRYLNPKEKREISLKSSNINVYIYSYFLKDIVEDMGFNILNHQIFNNDVKYKHFNYFLEDIKKINNNEIADFDYIIYPDYFNFNISDVDSNILNKFINIPSHGNISKDPLKRADFRYSLLEETLKQTFKKV</sequence>
<reference evidence="1 2" key="1">
    <citation type="submission" date="2016-04" db="EMBL/GenBank/DDBJ databases">
        <title>Genome sequence of Methanobrevibacter curvatus DSM 11111.</title>
        <authorList>
            <person name="Poehlein A."/>
            <person name="Seedorf H."/>
            <person name="Daniel R."/>
        </authorList>
    </citation>
    <scope>NUCLEOTIDE SEQUENCE [LARGE SCALE GENOMIC DNA]</scope>
    <source>
        <strain evidence="1 2">DSM 11111</strain>
    </source>
</reference>
<evidence type="ECO:0000313" key="2">
    <source>
        <dbReference type="Proteomes" id="UP000077245"/>
    </source>
</evidence>
<dbReference type="STRING" id="49547.MBCUR_08380"/>
<proteinExistence type="predicted"/>
<dbReference type="AlphaFoldDB" id="A0A166CBF3"/>
<name>A0A166CBF3_9EURY</name>
<evidence type="ECO:0000313" key="1">
    <source>
        <dbReference type="EMBL" id="KZX12877.1"/>
    </source>
</evidence>
<accession>A0A166CBF3</accession>
<protein>
    <submittedName>
        <fullName evidence="1">Uncharacterized protein</fullName>
    </submittedName>
</protein>
<dbReference type="EMBL" id="LWMV01000159">
    <property type="protein sequence ID" value="KZX12877.1"/>
    <property type="molecule type" value="Genomic_DNA"/>
</dbReference>
<dbReference type="Proteomes" id="UP000077245">
    <property type="component" value="Unassembled WGS sequence"/>
</dbReference>
<gene>
    <name evidence="1" type="ORF">MBCUR_08380</name>
</gene>
<comment type="caution">
    <text evidence="1">The sequence shown here is derived from an EMBL/GenBank/DDBJ whole genome shotgun (WGS) entry which is preliminary data.</text>
</comment>
<dbReference type="PATRIC" id="fig|49547.3.peg.905"/>
<dbReference type="OrthoDB" id="82308at2157"/>
<dbReference type="RefSeq" id="WP_067090611.1">
    <property type="nucleotide sequence ID" value="NZ_LWMV01000159.1"/>
</dbReference>
<organism evidence="1 2">
    <name type="scientific">Methanobrevibacter curvatus</name>
    <dbReference type="NCBI Taxonomy" id="49547"/>
    <lineage>
        <taxon>Archaea</taxon>
        <taxon>Methanobacteriati</taxon>
        <taxon>Methanobacteriota</taxon>
        <taxon>Methanomada group</taxon>
        <taxon>Methanobacteria</taxon>
        <taxon>Methanobacteriales</taxon>
        <taxon>Methanobacteriaceae</taxon>
        <taxon>Methanobrevibacter</taxon>
    </lineage>
</organism>